<reference evidence="2" key="1">
    <citation type="journal article" date="2023" name="Mol. Phylogenet. Evol.">
        <title>Genome-scale phylogeny and comparative genomics of the fungal order Sordariales.</title>
        <authorList>
            <person name="Hensen N."/>
            <person name="Bonometti L."/>
            <person name="Westerberg I."/>
            <person name="Brannstrom I.O."/>
            <person name="Guillou S."/>
            <person name="Cros-Aarteil S."/>
            <person name="Calhoun S."/>
            <person name="Haridas S."/>
            <person name="Kuo A."/>
            <person name="Mondo S."/>
            <person name="Pangilinan J."/>
            <person name="Riley R."/>
            <person name="LaButti K."/>
            <person name="Andreopoulos B."/>
            <person name="Lipzen A."/>
            <person name="Chen C."/>
            <person name="Yan M."/>
            <person name="Daum C."/>
            <person name="Ng V."/>
            <person name="Clum A."/>
            <person name="Steindorff A."/>
            <person name="Ohm R.A."/>
            <person name="Martin F."/>
            <person name="Silar P."/>
            <person name="Natvig D.O."/>
            <person name="Lalanne C."/>
            <person name="Gautier V."/>
            <person name="Ament-Velasquez S.L."/>
            <person name="Kruys A."/>
            <person name="Hutchinson M.I."/>
            <person name="Powell A.J."/>
            <person name="Barry K."/>
            <person name="Miller A.N."/>
            <person name="Grigoriev I.V."/>
            <person name="Debuchy R."/>
            <person name="Gladieux P."/>
            <person name="Hiltunen Thoren M."/>
            <person name="Johannesson H."/>
        </authorList>
    </citation>
    <scope>NUCLEOTIDE SEQUENCE</scope>
    <source>
        <strain evidence="2">CBS 123565</strain>
    </source>
</reference>
<feature type="region of interest" description="Disordered" evidence="1">
    <location>
        <begin position="1"/>
        <end position="23"/>
    </location>
</feature>
<gene>
    <name evidence="2" type="ORF">BT67DRAFT_445862</name>
</gene>
<evidence type="ECO:0000313" key="3">
    <source>
        <dbReference type="Proteomes" id="UP001304895"/>
    </source>
</evidence>
<feature type="compositionally biased region" description="Basic residues" evidence="1">
    <location>
        <begin position="12"/>
        <end position="23"/>
    </location>
</feature>
<evidence type="ECO:0008006" key="4">
    <source>
        <dbReference type="Google" id="ProtNLM"/>
    </source>
</evidence>
<organism evidence="2 3">
    <name type="scientific">Trichocladium antarcticum</name>
    <dbReference type="NCBI Taxonomy" id="1450529"/>
    <lineage>
        <taxon>Eukaryota</taxon>
        <taxon>Fungi</taxon>
        <taxon>Dikarya</taxon>
        <taxon>Ascomycota</taxon>
        <taxon>Pezizomycotina</taxon>
        <taxon>Sordariomycetes</taxon>
        <taxon>Sordariomycetidae</taxon>
        <taxon>Sordariales</taxon>
        <taxon>Chaetomiaceae</taxon>
        <taxon>Trichocladium</taxon>
    </lineage>
</organism>
<evidence type="ECO:0000256" key="1">
    <source>
        <dbReference type="SAM" id="MobiDB-lite"/>
    </source>
</evidence>
<keyword evidence="3" id="KW-1185">Reference proteome</keyword>
<comment type="caution">
    <text evidence="2">The sequence shown here is derived from an EMBL/GenBank/DDBJ whole genome shotgun (WGS) entry which is preliminary data.</text>
</comment>
<proteinExistence type="predicted"/>
<dbReference type="InterPro" id="IPR009057">
    <property type="entry name" value="Homeodomain-like_sf"/>
</dbReference>
<sequence length="110" mass="12451">MAIISASPVKKAQNKHSTPRKRNRIFARYESGVPASEVAKKEGVSEAHVRGVVKRFPHQDYSVSKPGRGRPTKLDDRDKRRILREPDDSITIPQIPGDLLYYRCNPTISL</sequence>
<accession>A0AAN6UC57</accession>
<evidence type="ECO:0000313" key="2">
    <source>
        <dbReference type="EMBL" id="KAK4130260.1"/>
    </source>
</evidence>
<dbReference type="Proteomes" id="UP001304895">
    <property type="component" value="Unassembled WGS sequence"/>
</dbReference>
<feature type="region of interest" description="Disordered" evidence="1">
    <location>
        <begin position="57"/>
        <end position="77"/>
    </location>
</feature>
<reference evidence="2" key="2">
    <citation type="submission" date="2023-05" db="EMBL/GenBank/DDBJ databases">
        <authorList>
            <consortium name="Lawrence Berkeley National Laboratory"/>
            <person name="Steindorff A."/>
            <person name="Hensen N."/>
            <person name="Bonometti L."/>
            <person name="Westerberg I."/>
            <person name="Brannstrom I.O."/>
            <person name="Guillou S."/>
            <person name="Cros-Aarteil S."/>
            <person name="Calhoun S."/>
            <person name="Haridas S."/>
            <person name="Kuo A."/>
            <person name="Mondo S."/>
            <person name="Pangilinan J."/>
            <person name="Riley R."/>
            <person name="Labutti K."/>
            <person name="Andreopoulos B."/>
            <person name="Lipzen A."/>
            <person name="Chen C."/>
            <person name="Yanf M."/>
            <person name="Daum C."/>
            <person name="Ng V."/>
            <person name="Clum A."/>
            <person name="Ohm R."/>
            <person name="Martin F."/>
            <person name="Silar P."/>
            <person name="Natvig D."/>
            <person name="Lalanne C."/>
            <person name="Gautier V."/>
            <person name="Ament-Velasquez S.L."/>
            <person name="Kruys A."/>
            <person name="Hutchinson M.I."/>
            <person name="Powell A.J."/>
            <person name="Barry K."/>
            <person name="Miller A.N."/>
            <person name="Grigoriev I.V."/>
            <person name="Debuchy R."/>
            <person name="Gladieux P."/>
            <person name="Thoren M.H."/>
            <person name="Johannesson H."/>
        </authorList>
    </citation>
    <scope>NUCLEOTIDE SEQUENCE</scope>
    <source>
        <strain evidence="2">CBS 123565</strain>
    </source>
</reference>
<dbReference type="EMBL" id="MU853439">
    <property type="protein sequence ID" value="KAK4130260.1"/>
    <property type="molecule type" value="Genomic_DNA"/>
</dbReference>
<protein>
    <recommendedName>
        <fullName evidence="4">Paired domain-containing protein</fullName>
    </recommendedName>
</protein>
<dbReference type="AlphaFoldDB" id="A0AAN6UC57"/>
<name>A0AAN6UC57_9PEZI</name>
<dbReference type="SUPFAM" id="SSF46689">
    <property type="entry name" value="Homeodomain-like"/>
    <property type="match status" value="1"/>
</dbReference>